<accession>A0A1M4VUN9</accession>
<keyword evidence="2" id="KW-1185">Reference proteome</keyword>
<name>A0A1M4VUN9_9BACT</name>
<reference evidence="1 2" key="1">
    <citation type="submission" date="2016-11" db="EMBL/GenBank/DDBJ databases">
        <authorList>
            <person name="Jaros S."/>
            <person name="Januszkiewicz K."/>
            <person name="Wedrychowicz H."/>
        </authorList>
    </citation>
    <scope>NUCLEOTIDE SEQUENCE [LARGE SCALE GENOMIC DNA]</scope>
    <source>
        <strain evidence="1 2">DSM 26897</strain>
    </source>
</reference>
<gene>
    <name evidence="1" type="ORF">SAMN05444008_102388</name>
</gene>
<proteinExistence type="predicted"/>
<dbReference type="RefSeq" id="WP_073040172.1">
    <property type="nucleotide sequence ID" value="NZ_FQUO01000002.1"/>
</dbReference>
<evidence type="ECO:0000313" key="2">
    <source>
        <dbReference type="Proteomes" id="UP000184368"/>
    </source>
</evidence>
<organism evidence="1 2">
    <name type="scientific">Cnuella takakiae</name>
    <dbReference type="NCBI Taxonomy" id="1302690"/>
    <lineage>
        <taxon>Bacteria</taxon>
        <taxon>Pseudomonadati</taxon>
        <taxon>Bacteroidota</taxon>
        <taxon>Chitinophagia</taxon>
        <taxon>Chitinophagales</taxon>
        <taxon>Chitinophagaceae</taxon>
        <taxon>Cnuella</taxon>
    </lineage>
</organism>
<protein>
    <submittedName>
        <fullName evidence="1">Uncharacterized protein</fullName>
    </submittedName>
</protein>
<evidence type="ECO:0000313" key="1">
    <source>
        <dbReference type="EMBL" id="SHE72630.1"/>
    </source>
</evidence>
<dbReference type="AlphaFoldDB" id="A0A1M4VUN9"/>
<dbReference type="EMBL" id="FQUO01000002">
    <property type="protein sequence ID" value="SHE72630.1"/>
    <property type="molecule type" value="Genomic_DNA"/>
</dbReference>
<dbReference type="Proteomes" id="UP000184368">
    <property type="component" value="Unassembled WGS sequence"/>
</dbReference>
<dbReference type="STRING" id="1302690.BUE76_11795"/>
<sequence>MSLGEVKAPMVQDAEQARRLAESKRSESLKMAMDTIHTAAWQGFNEVVLFGCPPSFDVVKTLLDKGFSVNEFVHPLEQRKLVKVSW</sequence>